<keyword evidence="3" id="KW-0378">Hydrolase</keyword>
<sequence>MAKKIEARHRRACRPVTPLTDITESLSPVRGVASVSATGLALTVLSGGIATAAPDSALDLAPKAPPTIQEGRIAQANPVLTAPADLAWASGDDLSVSVEIVEEVVEENPLNGRDQAADRGYERESFQQAQAAPASIPSASTSAAVGVAAQYIGVPYVWAGASPSGFDCSGLVSYVYGQLGYSLPHSSYGIGASGTHIPASEAAPGDIVYYGGHVGIYAGNGMMIHSPAPGRSVEYAAVYGAPSYVRL</sequence>
<dbReference type="PROSITE" id="PS51935">
    <property type="entry name" value="NLPC_P60"/>
    <property type="match status" value="1"/>
</dbReference>
<evidence type="ECO:0000256" key="2">
    <source>
        <dbReference type="ARBA" id="ARBA00022670"/>
    </source>
</evidence>
<dbReference type="EMBL" id="AGWN01000001">
    <property type="protein sequence ID" value="EPD31648.1"/>
    <property type="molecule type" value="Genomic_DNA"/>
</dbReference>
<evidence type="ECO:0000256" key="1">
    <source>
        <dbReference type="ARBA" id="ARBA00007074"/>
    </source>
</evidence>
<dbReference type="PANTHER" id="PTHR47053">
    <property type="entry name" value="MUREIN DD-ENDOPEPTIDASE MEPH-RELATED"/>
    <property type="match status" value="1"/>
</dbReference>
<evidence type="ECO:0000313" key="6">
    <source>
        <dbReference type="EMBL" id="EPD31648.1"/>
    </source>
</evidence>
<comment type="caution">
    <text evidence="6">The sequence shown here is derived from an EMBL/GenBank/DDBJ whole genome shotgun (WGS) entry which is preliminary data.</text>
</comment>
<organism evidence="6 7">
    <name type="scientific">Gleimia europaea ACS-120-V-Col10b</name>
    <dbReference type="NCBI Taxonomy" id="883069"/>
    <lineage>
        <taxon>Bacteria</taxon>
        <taxon>Bacillati</taxon>
        <taxon>Actinomycetota</taxon>
        <taxon>Actinomycetes</taxon>
        <taxon>Actinomycetales</taxon>
        <taxon>Actinomycetaceae</taxon>
        <taxon>Gleimia</taxon>
    </lineage>
</organism>
<evidence type="ECO:0000259" key="5">
    <source>
        <dbReference type="PROSITE" id="PS51935"/>
    </source>
</evidence>
<proteinExistence type="inferred from homology"/>
<gene>
    <name evidence="6" type="ORF">HMPREF9238_01425</name>
</gene>
<evidence type="ECO:0000256" key="4">
    <source>
        <dbReference type="ARBA" id="ARBA00022807"/>
    </source>
</evidence>
<keyword evidence="4" id="KW-0788">Thiol protease</keyword>
<dbReference type="InterPro" id="IPR051202">
    <property type="entry name" value="Peptidase_C40"/>
</dbReference>
<name>A0A9W5RFR0_9ACTO</name>
<dbReference type="RefSeq" id="WP_016444758.1">
    <property type="nucleotide sequence ID" value="NZ_KE150266.1"/>
</dbReference>
<reference evidence="6 7" key="1">
    <citation type="submission" date="2013-05" db="EMBL/GenBank/DDBJ databases">
        <title>The Genome Sequence of Actinomyces europaeus ACS-120-V-COL10B.</title>
        <authorList>
            <consortium name="The Broad Institute Genomics Platform"/>
            <person name="Earl A."/>
            <person name="Ward D."/>
            <person name="Feldgarden M."/>
            <person name="Gevers D."/>
            <person name="Saerens B."/>
            <person name="Vaneechoutte M."/>
            <person name="Walker B."/>
            <person name="Young S."/>
            <person name="Zeng Q."/>
            <person name="Gargeya S."/>
            <person name="Fitzgerald M."/>
            <person name="Haas B."/>
            <person name="Abouelleil A."/>
            <person name="Allen A.W."/>
            <person name="Alvarado L."/>
            <person name="Arachchi H.M."/>
            <person name="Berlin A.M."/>
            <person name="Chapman S.B."/>
            <person name="Gainer-Dewar J."/>
            <person name="Goldberg J."/>
            <person name="Griggs A."/>
            <person name="Gujja S."/>
            <person name="Hansen M."/>
            <person name="Howarth C."/>
            <person name="Imamovic A."/>
            <person name="Ireland A."/>
            <person name="Larimer J."/>
            <person name="McCowan C."/>
            <person name="Murphy C."/>
            <person name="Pearson M."/>
            <person name="Poon T.W."/>
            <person name="Priest M."/>
            <person name="Roberts A."/>
            <person name="Saif S."/>
            <person name="Shea T."/>
            <person name="Sisk P."/>
            <person name="Sykes S."/>
            <person name="Wortman J."/>
            <person name="Nusbaum C."/>
            <person name="Birren B."/>
        </authorList>
    </citation>
    <scope>NUCLEOTIDE SEQUENCE [LARGE SCALE GENOMIC DNA]</scope>
    <source>
        <strain evidence="6 7">ACS-120-V-Col10b</strain>
    </source>
</reference>
<dbReference type="AlphaFoldDB" id="A0A9W5RFR0"/>
<evidence type="ECO:0000313" key="7">
    <source>
        <dbReference type="Proteomes" id="UP000014387"/>
    </source>
</evidence>
<dbReference type="GO" id="GO:0008234">
    <property type="term" value="F:cysteine-type peptidase activity"/>
    <property type="evidence" value="ECO:0007669"/>
    <property type="project" value="UniProtKB-KW"/>
</dbReference>
<keyword evidence="2" id="KW-0645">Protease</keyword>
<dbReference type="GO" id="GO:0006508">
    <property type="term" value="P:proteolysis"/>
    <property type="evidence" value="ECO:0007669"/>
    <property type="project" value="UniProtKB-KW"/>
</dbReference>
<dbReference type="InterPro" id="IPR000064">
    <property type="entry name" value="NLP_P60_dom"/>
</dbReference>
<dbReference type="Gene3D" id="3.90.1720.10">
    <property type="entry name" value="endopeptidase domain like (from Nostoc punctiforme)"/>
    <property type="match status" value="1"/>
</dbReference>
<evidence type="ECO:0000256" key="3">
    <source>
        <dbReference type="ARBA" id="ARBA00022801"/>
    </source>
</evidence>
<protein>
    <recommendedName>
        <fullName evidence="5">NlpC/P60 domain-containing protein</fullName>
    </recommendedName>
</protein>
<dbReference type="InterPro" id="IPR038765">
    <property type="entry name" value="Papain-like_cys_pep_sf"/>
</dbReference>
<dbReference type="SUPFAM" id="SSF54001">
    <property type="entry name" value="Cysteine proteinases"/>
    <property type="match status" value="1"/>
</dbReference>
<dbReference type="Proteomes" id="UP000014387">
    <property type="component" value="Unassembled WGS sequence"/>
</dbReference>
<comment type="similarity">
    <text evidence="1">Belongs to the peptidase C40 family.</text>
</comment>
<dbReference type="PANTHER" id="PTHR47053:SF1">
    <property type="entry name" value="MUREIN DD-ENDOPEPTIDASE MEPH-RELATED"/>
    <property type="match status" value="1"/>
</dbReference>
<feature type="domain" description="NlpC/P60" evidence="5">
    <location>
        <begin position="138"/>
        <end position="247"/>
    </location>
</feature>
<dbReference type="Pfam" id="PF00877">
    <property type="entry name" value="NLPC_P60"/>
    <property type="match status" value="1"/>
</dbReference>
<keyword evidence="7" id="KW-1185">Reference proteome</keyword>
<accession>A0A9W5RFR0</accession>